<reference evidence="9 10" key="1">
    <citation type="submission" date="2024-12" db="EMBL/GenBank/DDBJ databases">
        <title>The unique morphological basis and parallel evolutionary history of personate flowers in Penstemon.</title>
        <authorList>
            <person name="Depatie T.H."/>
            <person name="Wessinger C.A."/>
        </authorList>
    </citation>
    <scope>NUCLEOTIDE SEQUENCE [LARGE SCALE GENOMIC DNA]</scope>
    <source>
        <strain evidence="9">WTNN_2</strain>
        <tissue evidence="9">Leaf</tissue>
    </source>
</reference>
<feature type="chain" id="PRO_5044854474" description="pectinesterase" evidence="7">
    <location>
        <begin position="20"/>
        <end position="267"/>
    </location>
</feature>
<evidence type="ECO:0000256" key="4">
    <source>
        <dbReference type="ARBA" id="ARBA00022801"/>
    </source>
</evidence>
<keyword evidence="7" id="KW-0732">Signal</keyword>
<sequence length="267" mass="29692">MAIIFQFLFTCICFGSTTNGDIEKRYSRKLQSYGTIYVDPSIQTNFSNIQAAIDSVPSHNKKWISISVKAGIYNEQVIIPQEKPFIYLKGEGIGKTSVVWGAHDSMSTSATFASYADNTVVSGITFVKCSIQVNVGIIRPKSTGYITAHARTQPNEPNGFVFKECNVSGIGKTYLGRAWRAYSRVIYYHSFLSDIVVPLGWHAWNYVGQEDNIVFSEDGCQGPGSDKSNRVKWEKDVSPELPLSFTSYSYIDTEGWIGNLPLKLSGE</sequence>
<evidence type="ECO:0000313" key="9">
    <source>
        <dbReference type="EMBL" id="KAL3812355.1"/>
    </source>
</evidence>
<feature type="signal peptide" evidence="7">
    <location>
        <begin position="1"/>
        <end position="19"/>
    </location>
</feature>
<dbReference type="Gene3D" id="2.160.20.10">
    <property type="entry name" value="Single-stranded right-handed beta-helix, Pectin lyase-like"/>
    <property type="match status" value="2"/>
</dbReference>
<dbReference type="EC" id="3.1.1.11" evidence="3"/>
<dbReference type="InterPro" id="IPR000070">
    <property type="entry name" value="Pectinesterase_cat"/>
</dbReference>
<organism evidence="9 10">
    <name type="scientific">Penstemon smallii</name>
    <dbReference type="NCBI Taxonomy" id="265156"/>
    <lineage>
        <taxon>Eukaryota</taxon>
        <taxon>Viridiplantae</taxon>
        <taxon>Streptophyta</taxon>
        <taxon>Embryophyta</taxon>
        <taxon>Tracheophyta</taxon>
        <taxon>Spermatophyta</taxon>
        <taxon>Magnoliopsida</taxon>
        <taxon>eudicotyledons</taxon>
        <taxon>Gunneridae</taxon>
        <taxon>Pentapetalae</taxon>
        <taxon>asterids</taxon>
        <taxon>lamiids</taxon>
        <taxon>Lamiales</taxon>
        <taxon>Plantaginaceae</taxon>
        <taxon>Cheloneae</taxon>
        <taxon>Penstemon</taxon>
    </lineage>
</organism>
<keyword evidence="10" id="KW-1185">Reference proteome</keyword>
<dbReference type="PANTHER" id="PTHR31321:SF76">
    <property type="entry name" value="PECTINESTERASE 10-RELATED"/>
    <property type="match status" value="1"/>
</dbReference>
<evidence type="ECO:0000256" key="3">
    <source>
        <dbReference type="ARBA" id="ARBA00013229"/>
    </source>
</evidence>
<evidence type="ECO:0000256" key="2">
    <source>
        <dbReference type="ARBA" id="ARBA00008891"/>
    </source>
</evidence>
<evidence type="ECO:0000313" key="10">
    <source>
        <dbReference type="Proteomes" id="UP001634393"/>
    </source>
</evidence>
<gene>
    <name evidence="9" type="ORF">ACJIZ3_013623</name>
</gene>
<comment type="catalytic activity">
    <reaction evidence="6">
        <text>[(1-&gt;4)-alpha-D-galacturonosyl methyl ester](n) + n H2O = [(1-&gt;4)-alpha-D-galacturonosyl](n) + n methanol + n H(+)</text>
        <dbReference type="Rhea" id="RHEA:22380"/>
        <dbReference type="Rhea" id="RHEA-COMP:14570"/>
        <dbReference type="Rhea" id="RHEA-COMP:14573"/>
        <dbReference type="ChEBI" id="CHEBI:15377"/>
        <dbReference type="ChEBI" id="CHEBI:15378"/>
        <dbReference type="ChEBI" id="CHEBI:17790"/>
        <dbReference type="ChEBI" id="CHEBI:140522"/>
        <dbReference type="ChEBI" id="CHEBI:140523"/>
        <dbReference type="EC" id="3.1.1.11"/>
    </reaction>
</comment>
<evidence type="ECO:0000256" key="5">
    <source>
        <dbReference type="ARBA" id="ARBA00023085"/>
    </source>
</evidence>
<dbReference type="PANTHER" id="PTHR31321">
    <property type="entry name" value="ACYL-COA THIOESTER HYDROLASE YBHC-RELATED"/>
    <property type="match status" value="1"/>
</dbReference>
<proteinExistence type="inferred from homology"/>
<evidence type="ECO:0000256" key="7">
    <source>
        <dbReference type="SAM" id="SignalP"/>
    </source>
</evidence>
<keyword evidence="5" id="KW-0063">Aspartyl esterase</keyword>
<comment type="pathway">
    <text evidence="1">Glycan metabolism; pectin degradation; 2-dehydro-3-deoxy-D-gluconate from pectin: step 1/5.</text>
</comment>
<dbReference type="InterPro" id="IPR011050">
    <property type="entry name" value="Pectin_lyase_fold/virulence"/>
</dbReference>
<dbReference type="Proteomes" id="UP001634393">
    <property type="component" value="Unassembled WGS sequence"/>
</dbReference>
<keyword evidence="4" id="KW-0378">Hydrolase</keyword>
<evidence type="ECO:0000256" key="6">
    <source>
        <dbReference type="ARBA" id="ARBA00047928"/>
    </source>
</evidence>
<dbReference type="AlphaFoldDB" id="A0ABD3RU75"/>
<dbReference type="SUPFAM" id="SSF51126">
    <property type="entry name" value="Pectin lyase-like"/>
    <property type="match status" value="1"/>
</dbReference>
<name>A0ABD3RU75_9LAMI</name>
<dbReference type="EMBL" id="JBJXBP010000008">
    <property type="protein sequence ID" value="KAL3812355.1"/>
    <property type="molecule type" value="Genomic_DNA"/>
</dbReference>
<evidence type="ECO:0000259" key="8">
    <source>
        <dbReference type="Pfam" id="PF01095"/>
    </source>
</evidence>
<accession>A0ABD3RU75</accession>
<protein>
    <recommendedName>
        <fullName evidence="3">pectinesterase</fullName>
        <ecNumber evidence="3">3.1.1.11</ecNumber>
    </recommendedName>
</protein>
<dbReference type="InterPro" id="IPR012334">
    <property type="entry name" value="Pectin_lyas_fold"/>
</dbReference>
<dbReference type="GO" id="GO:0030599">
    <property type="term" value="F:pectinesterase activity"/>
    <property type="evidence" value="ECO:0007669"/>
    <property type="project" value="UniProtKB-EC"/>
</dbReference>
<comment type="caution">
    <text evidence="9">The sequence shown here is derived from an EMBL/GenBank/DDBJ whole genome shotgun (WGS) entry which is preliminary data.</text>
</comment>
<feature type="domain" description="Pectinesterase catalytic" evidence="8">
    <location>
        <begin position="126"/>
        <end position="252"/>
    </location>
</feature>
<comment type="similarity">
    <text evidence="2">Belongs to the pectinesterase family.</text>
</comment>
<evidence type="ECO:0000256" key="1">
    <source>
        <dbReference type="ARBA" id="ARBA00005184"/>
    </source>
</evidence>
<dbReference type="Pfam" id="PF01095">
    <property type="entry name" value="Pectinesterase"/>
    <property type="match status" value="1"/>
</dbReference>